<protein>
    <recommendedName>
        <fullName evidence="2">Phosphatidic acid phosphatase type 2/haloperoxidase domain-containing protein</fullName>
    </recommendedName>
</protein>
<feature type="transmembrane region" description="Helical" evidence="1">
    <location>
        <begin position="171"/>
        <end position="192"/>
    </location>
</feature>
<dbReference type="AlphaFoldDB" id="A0A085Z5Z9"/>
<feature type="transmembrane region" description="Helical" evidence="1">
    <location>
        <begin position="138"/>
        <end position="159"/>
    </location>
</feature>
<evidence type="ECO:0000256" key="1">
    <source>
        <dbReference type="SAM" id="Phobius"/>
    </source>
</evidence>
<dbReference type="PANTHER" id="PTHR14969">
    <property type="entry name" value="SPHINGOSINE-1-PHOSPHATE PHOSPHOHYDROLASE"/>
    <property type="match status" value="1"/>
</dbReference>
<dbReference type="eggNOG" id="COG0671">
    <property type="taxonomic scope" value="Bacteria"/>
</dbReference>
<proteinExistence type="predicted"/>
<dbReference type="InterPro" id="IPR036938">
    <property type="entry name" value="PAP2/HPO_sf"/>
</dbReference>
<keyword evidence="4" id="KW-1185">Reference proteome</keyword>
<dbReference type="OrthoDB" id="9773582at2"/>
<dbReference type="Pfam" id="PF01569">
    <property type="entry name" value="PAP2"/>
    <property type="match status" value="1"/>
</dbReference>
<evidence type="ECO:0000313" key="3">
    <source>
        <dbReference type="EMBL" id="KFE99862.1"/>
    </source>
</evidence>
<evidence type="ECO:0000259" key="2">
    <source>
        <dbReference type="SMART" id="SM00014"/>
    </source>
</evidence>
<organism evidence="3 4">
    <name type="scientific">Chryseobacterium formosense</name>
    <dbReference type="NCBI Taxonomy" id="236814"/>
    <lineage>
        <taxon>Bacteria</taxon>
        <taxon>Pseudomonadati</taxon>
        <taxon>Bacteroidota</taxon>
        <taxon>Flavobacteriia</taxon>
        <taxon>Flavobacteriales</taxon>
        <taxon>Weeksellaceae</taxon>
        <taxon>Chryseobacterium group</taxon>
        <taxon>Chryseobacterium</taxon>
    </lineage>
</organism>
<feature type="domain" description="Phosphatidic acid phosphatase type 2/haloperoxidase" evidence="2">
    <location>
        <begin position="100"/>
        <end position="216"/>
    </location>
</feature>
<dbReference type="SMART" id="SM00014">
    <property type="entry name" value="acidPPc"/>
    <property type="match status" value="1"/>
</dbReference>
<dbReference type="Gene3D" id="1.20.144.10">
    <property type="entry name" value="Phosphatidic acid phosphatase type 2/haloperoxidase"/>
    <property type="match status" value="1"/>
</dbReference>
<dbReference type="EMBL" id="JPRP01000001">
    <property type="protein sequence ID" value="KFE99862.1"/>
    <property type="molecule type" value="Genomic_DNA"/>
</dbReference>
<reference evidence="3 4" key="1">
    <citation type="submission" date="2014-07" db="EMBL/GenBank/DDBJ databases">
        <title>Genome of Chryseobacterium formosense LMG 24722.</title>
        <authorList>
            <person name="Pipes S.E."/>
            <person name="Stropko S.J."/>
            <person name="Newman J.D."/>
        </authorList>
    </citation>
    <scope>NUCLEOTIDE SEQUENCE [LARGE SCALE GENOMIC DNA]</scope>
    <source>
        <strain evidence="3 4">LMG 24722</strain>
    </source>
</reference>
<feature type="transmembrane region" description="Helical" evidence="1">
    <location>
        <begin position="21"/>
        <end position="39"/>
    </location>
</feature>
<sequence length="222" mass="25980">MSEKYMAEREVKYNSFGVFRTVILFILTLLFTILTYYVISDSDLYWDRYISDKLQSERYLSFNGLMRGLSYFGNVPFAFSAIVITSLIFYLFKKKHEAFLMLSTMLTGIISWILKMMIDRPRPTADLVKIFEKTNYQSFPSGHVLFYTVFFGFLSIICFHAQRISIPIKRTFIVFLIMILFLSAASRIYLGAHWFTDILGGFIIGIQFLIIGEFLYARKSDE</sequence>
<evidence type="ECO:0000313" key="4">
    <source>
        <dbReference type="Proteomes" id="UP000028713"/>
    </source>
</evidence>
<dbReference type="SUPFAM" id="SSF48317">
    <property type="entry name" value="Acid phosphatase/Vanadium-dependent haloperoxidase"/>
    <property type="match status" value="1"/>
</dbReference>
<feature type="transmembrane region" description="Helical" evidence="1">
    <location>
        <begin position="71"/>
        <end position="92"/>
    </location>
</feature>
<dbReference type="STRING" id="236814.IX39_04185"/>
<feature type="transmembrane region" description="Helical" evidence="1">
    <location>
        <begin position="99"/>
        <end position="118"/>
    </location>
</feature>
<gene>
    <name evidence="3" type="ORF">IX39_04185</name>
</gene>
<name>A0A085Z5Z9_9FLAO</name>
<dbReference type="RefSeq" id="WP_034673711.1">
    <property type="nucleotide sequence ID" value="NZ_FPAP01000003.1"/>
</dbReference>
<keyword evidence="1" id="KW-0812">Transmembrane</keyword>
<dbReference type="Proteomes" id="UP000028713">
    <property type="component" value="Unassembled WGS sequence"/>
</dbReference>
<feature type="transmembrane region" description="Helical" evidence="1">
    <location>
        <begin position="198"/>
        <end position="217"/>
    </location>
</feature>
<keyword evidence="1" id="KW-0472">Membrane</keyword>
<accession>A0A085Z5Z9</accession>
<keyword evidence="1" id="KW-1133">Transmembrane helix</keyword>
<dbReference type="PANTHER" id="PTHR14969:SF13">
    <property type="entry name" value="AT30094P"/>
    <property type="match status" value="1"/>
</dbReference>
<comment type="caution">
    <text evidence="3">The sequence shown here is derived from an EMBL/GenBank/DDBJ whole genome shotgun (WGS) entry which is preliminary data.</text>
</comment>
<dbReference type="CDD" id="cd03392">
    <property type="entry name" value="PAP2_like_2"/>
    <property type="match status" value="1"/>
</dbReference>
<dbReference type="InterPro" id="IPR000326">
    <property type="entry name" value="PAP2/HPO"/>
</dbReference>